<comment type="caution">
    <text evidence="6">The sequence shown here is derived from an EMBL/GenBank/DDBJ whole genome shotgun (WGS) entry which is preliminary data.</text>
</comment>
<dbReference type="Proteomes" id="UP000355283">
    <property type="component" value="Unassembled WGS sequence"/>
</dbReference>
<evidence type="ECO:0000256" key="1">
    <source>
        <dbReference type="ARBA" id="ARBA00013048"/>
    </source>
</evidence>
<dbReference type="PANTHER" id="PTHR43866">
    <property type="entry name" value="MALONATE-SEMIALDEHYDE DEHYDROGENASE"/>
    <property type="match status" value="1"/>
</dbReference>
<name>A0A4D9D1R9_9STRA</name>
<dbReference type="InterPro" id="IPR016160">
    <property type="entry name" value="Ald_DH_CS_CYS"/>
</dbReference>
<feature type="region of interest" description="Disordered" evidence="4">
    <location>
        <begin position="607"/>
        <end position="637"/>
    </location>
</feature>
<evidence type="ECO:0000313" key="6">
    <source>
        <dbReference type="EMBL" id="TFJ85671.1"/>
    </source>
</evidence>
<dbReference type="Gene3D" id="3.40.309.10">
    <property type="entry name" value="Aldehyde Dehydrogenase, Chain A, domain 2"/>
    <property type="match status" value="1"/>
</dbReference>
<keyword evidence="2" id="KW-0560">Oxidoreductase</keyword>
<keyword evidence="3" id="KW-0520">NAD</keyword>
<organism evidence="6 7">
    <name type="scientific">Nannochloropsis salina CCMP1776</name>
    <dbReference type="NCBI Taxonomy" id="1027361"/>
    <lineage>
        <taxon>Eukaryota</taxon>
        <taxon>Sar</taxon>
        <taxon>Stramenopiles</taxon>
        <taxon>Ochrophyta</taxon>
        <taxon>Eustigmatophyceae</taxon>
        <taxon>Eustigmatales</taxon>
        <taxon>Monodopsidaceae</taxon>
        <taxon>Microchloropsis</taxon>
        <taxon>Microchloropsis salina</taxon>
    </lineage>
</organism>
<evidence type="ECO:0000259" key="5">
    <source>
        <dbReference type="Pfam" id="PF00171"/>
    </source>
</evidence>
<dbReference type="AlphaFoldDB" id="A0A4D9D1R9"/>
<dbReference type="InterPro" id="IPR016163">
    <property type="entry name" value="Ald_DH_C"/>
</dbReference>
<sequence>MPMHSCRCGSSEHTIEDACRPPRTGGQDDADPLAGRIQCFNFPSALAARLKSHTPRLGAVHRPLGAHYYGPGAGATRLRSTSIAIAKIMHLPECKRVVFPARSWAEADVKWCGFIVRVRCASGHGSGGMIVCENFVDGQYQTSKGDYLPVISPTDGVQIGKVYLSDASDVSTAVACAQRAFPAWSGMTMKARASIMFRFQHLMEQHAEELALLVVRENGKNLAEARASVAKGNETVEWACGLPQMAQGKTLQVSRGVTCCDMREAIGVVVSVCPLNFPIMCPMWTIPIALTAGNCMILKPSEKVPLTMHRVAALLHEAGVPPGVFQTVNGQVEAVNALIDHPLVRGVTFVGSSRVAEVVAERASRLNKRVLAMGGAKNHLVALPDCHVESASSDIVASFAGCAGQRCMAATVLILIGEQASLLEAVICKAGALRPGVEPGQVGAIIDAMSQERILRYIDGAEKQGVTLLLDGRGWARAAKAGTWVGPTILLHTRADDEAMREEVFGPVLSVIRVATWEEALAIEASNPHGNAACVYTTVGAHAQFFETRFRAGMIGVNVGVPVPREPFSFGGLFGTRSKYGSMVDITGEGCLEFMTNKRKITSKWAFPEGESNGAGGGAAPLAEGGKKELDQGVRQAHAPDRASFVGAM</sequence>
<dbReference type="Pfam" id="PF00171">
    <property type="entry name" value="Aldedh"/>
    <property type="match status" value="1"/>
</dbReference>
<dbReference type="Gene3D" id="3.40.605.10">
    <property type="entry name" value="Aldehyde Dehydrogenase, Chain A, domain 1"/>
    <property type="match status" value="1"/>
</dbReference>
<dbReference type="PANTHER" id="PTHR43866:SF4">
    <property type="entry name" value="MALONATE-SEMIALDEHYDE DEHYDROGENASE"/>
    <property type="match status" value="1"/>
</dbReference>
<keyword evidence="7" id="KW-1185">Reference proteome</keyword>
<dbReference type="GO" id="GO:0004491">
    <property type="term" value="F:methylmalonate-semialdehyde dehydrogenase (acylating, NAD) activity"/>
    <property type="evidence" value="ECO:0007669"/>
    <property type="project" value="UniProtKB-EC"/>
</dbReference>
<dbReference type="FunFam" id="3.40.309.10:FF:000002">
    <property type="entry name" value="Methylmalonate-semialdehyde dehydrogenase (Acylating)"/>
    <property type="match status" value="1"/>
</dbReference>
<gene>
    <name evidence="6" type="ORF">NSK_003179</name>
</gene>
<evidence type="ECO:0000256" key="4">
    <source>
        <dbReference type="SAM" id="MobiDB-lite"/>
    </source>
</evidence>
<dbReference type="InterPro" id="IPR016161">
    <property type="entry name" value="Ald_DH/histidinol_DH"/>
</dbReference>
<protein>
    <recommendedName>
        <fullName evidence="1">methylmalonate-semialdehyde dehydrogenase (CoA acylating)</fullName>
        <ecNumber evidence="1">1.2.1.27</ecNumber>
    </recommendedName>
</protein>
<evidence type="ECO:0000313" key="7">
    <source>
        <dbReference type="Proteomes" id="UP000355283"/>
    </source>
</evidence>
<dbReference type="OrthoDB" id="310895at2759"/>
<evidence type="ECO:0000256" key="3">
    <source>
        <dbReference type="ARBA" id="ARBA00023027"/>
    </source>
</evidence>
<dbReference type="InterPro" id="IPR010061">
    <property type="entry name" value="MeMal-semiAld_DH"/>
</dbReference>
<feature type="region of interest" description="Disordered" evidence="4">
    <location>
        <begin position="1"/>
        <end position="27"/>
    </location>
</feature>
<reference evidence="6 7" key="1">
    <citation type="submission" date="2019-01" db="EMBL/GenBank/DDBJ databases">
        <title>Nuclear Genome Assembly of the Microalgal Biofuel strain Nannochloropsis salina CCMP1776.</title>
        <authorList>
            <person name="Hovde B."/>
        </authorList>
    </citation>
    <scope>NUCLEOTIDE SEQUENCE [LARGE SCALE GENOMIC DNA]</scope>
    <source>
        <strain evidence="6 7">CCMP1776</strain>
    </source>
</reference>
<proteinExistence type="predicted"/>
<dbReference type="GO" id="GO:0006574">
    <property type="term" value="P:L-valine catabolic process"/>
    <property type="evidence" value="ECO:0007669"/>
    <property type="project" value="TreeGrafter"/>
</dbReference>
<feature type="domain" description="Aldehyde dehydrogenase" evidence="5">
    <location>
        <begin position="143"/>
        <end position="597"/>
    </location>
</feature>
<dbReference type="InterPro" id="IPR016162">
    <property type="entry name" value="Ald_DH_N"/>
</dbReference>
<dbReference type="InterPro" id="IPR015590">
    <property type="entry name" value="Aldehyde_DH_dom"/>
</dbReference>
<evidence type="ECO:0000256" key="2">
    <source>
        <dbReference type="ARBA" id="ARBA00023002"/>
    </source>
</evidence>
<dbReference type="SUPFAM" id="SSF53720">
    <property type="entry name" value="ALDH-like"/>
    <property type="match status" value="1"/>
</dbReference>
<dbReference type="GO" id="GO:0006210">
    <property type="term" value="P:thymine catabolic process"/>
    <property type="evidence" value="ECO:0007669"/>
    <property type="project" value="TreeGrafter"/>
</dbReference>
<dbReference type="EMBL" id="SDOX01000011">
    <property type="protein sequence ID" value="TFJ85671.1"/>
    <property type="molecule type" value="Genomic_DNA"/>
</dbReference>
<accession>A0A4D9D1R9</accession>
<dbReference type="EC" id="1.2.1.27" evidence="1"/>
<dbReference type="PROSITE" id="PS00070">
    <property type="entry name" value="ALDEHYDE_DEHYDR_CYS"/>
    <property type="match status" value="1"/>
</dbReference>